<evidence type="ECO:0000256" key="7">
    <source>
        <dbReference type="SAM" id="Phobius"/>
    </source>
</evidence>
<feature type="transmembrane region" description="Helical" evidence="7">
    <location>
        <begin position="194"/>
        <end position="214"/>
    </location>
</feature>
<dbReference type="Pfam" id="PF01554">
    <property type="entry name" value="MatE"/>
    <property type="match status" value="2"/>
</dbReference>
<dbReference type="PANTHER" id="PTHR43823:SF3">
    <property type="entry name" value="MULTIDRUG EXPORT PROTEIN MEPA"/>
    <property type="match status" value="1"/>
</dbReference>
<dbReference type="PANTHER" id="PTHR43823">
    <property type="entry name" value="SPORULATION PROTEIN YKVU"/>
    <property type="match status" value="1"/>
</dbReference>
<evidence type="ECO:0000256" key="4">
    <source>
        <dbReference type="ARBA" id="ARBA00022692"/>
    </source>
</evidence>
<evidence type="ECO:0000256" key="6">
    <source>
        <dbReference type="ARBA" id="ARBA00023136"/>
    </source>
</evidence>
<feature type="transmembrane region" description="Helical" evidence="7">
    <location>
        <begin position="133"/>
        <end position="151"/>
    </location>
</feature>
<evidence type="ECO:0000313" key="8">
    <source>
        <dbReference type="EMBL" id="NBI34690.1"/>
    </source>
</evidence>
<protein>
    <submittedName>
        <fullName evidence="8">MATE family efflux transporter</fullName>
    </submittedName>
</protein>
<gene>
    <name evidence="8" type="ORF">D1639_06530</name>
</gene>
<feature type="transmembrane region" description="Helical" evidence="7">
    <location>
        <begin position="357"/>
        <end position="380"/>
    </location>
</feature>
<feature type="transmembrane region" description="Helical" evidence="7">
    <location>
        <begin position="54"/>
        <end position="77"/>
    </location>
</feature>
<feature type="transmembrane region" description="Helical" evidence="7">
    <location>
        <begin position="163"/>
        <end position="188"/>
    </location>
</feature>
<reference evidence="8" key="1">
    <citation type="submission" date="2018-08" db="EMBL/GenBank/DDBJ databases">
        <title>Murine metabolic-syndrome-specific gut microbial biobank.</title>
        <authorList>
            <person name="Liu C."/>
        </authorList>
    </citation>
    <scope>NUCLEOTIDE SEQUENCE [LARGE SCALE GENOMIC DNA]</scope>
    <source>
        <strain evidence="8">Z82</strain>
    </source>
</reference>
<feature type="transmembrane region" description="Helical" evidence="7">
    <location>
        <begin position="312"/>
        <end position="345"/>
    </location>
</feature>
<dbReference type="InterPro" id="IPR051327">
    <property type="entry name" value="MATE_MepA_subfamily"/>
</dbReference>
<keyword evidence="2" id="KW-0813">Transport</keyword>
<evidence type="ECO:0000256" key="2">
    <source>
        <dbReference type="ARBA" id="ARBA00022448"/>
    </source>
</evidence>
<dbReference type="EMBL" id="QWKH01000041">
    <property type="protein sequence ID" value="NBI34690.1"/>
    <property type="molecule type" value="Genomic_DNA"/>
</dbReference>
<name>A0A7C9NZK1_9BACT</name>
<dbReference type="GO" id="GO:0015297">
    <property type="term" value="F:antiporter activity"/>
    <property type="evidence" value="ECO:0007669"/>
    <property type="project" value="InterPro"/>
</dbReference>
<dbReference type="AlphaFoldDB" id="A0A7C9NZK1"/>
<feature type="transmembrane region" description="Helical" evidence="7">
    <location>
        <begin position="387"/>
        <end position="408"/>
    </location>
</feature>
<dbReference type="PIRSF" id="PIRSF006603">
    <property type="entry name" value="DinF"/>
    <property type="match status" value="1"/>
</dbReference>
<feature type="transmembrane region" description="Helical" evidence="7">
    <location>
        <begin position="12"/>
        <end position="34"/>
    </location>
</feature>
<evidence type="ECO:0000256" key="3">
    <source>
        <dbReference type="ARBA" id="ARBA00022475"/>
    </source>
</evidence>
<feature type="transmembrane region" description="Helical" evidence="7">
    <location>
        <begin position="235"/>
        <end position="258"/>
    </location>
</feature>
<feature type="transmembrane region" description="Helical" evidence="7">
    <location>
        <begin position="414"/>
        <end position="440"/>
    </location>
</feature>
<keyword evidence="4 7" id="KW-0812">Transmembrane</keyword>
<dbReference type="GO" id="GO:0042910">
    <property type="term" value="F:xenobiotic transmembrane transporter activity"/>
    <property type="evidence" value="ECO:0007669"/>
    <property type="project" value="InterPro"/>
</dbReference>
<feature type="transmembrane region" description="Helical" evidence="7">
    <location>
        <begin position="89"/>
        <end position="113"/>
    </location>
</feature>
<comment type="caution">
    <text evidence="8">The sequence shown here is derived from an EMBL/GenBank/DDBJ whole genome shotgun (WGS) entry which is preliminary data.</text>
</comment>
<dbReference type="InterPro" id="IPR002528">
    <property type="entry name" value="MATE_fam"/>
</dbReference>
<dbReference type="InterPro" id="IPR048279">
    <property type="entry name" value="MdtK-like"/>
</dbReference>
<keyword evidence="6 7" id="KW-0472">Membrane</keyword>
<dbReference type="GO" id="GO:0005886">
    <property type="term" value="C:plasma membrane"/>
    <property type="evidence" value="ECO:0007669"/>
    <property type="project" value="UniProtKB-SubCell"/>
</dbReference>
<sequence length="449" mass="47966">MLQDMNRHFTMGGLIKFTLPTIAMMIFTSLYNVVDGIFVSNFVGKTALAAVNLIWPLIMIFTSVGLMMGAGGSALIAKTRGEGDDARANRYFSLVVVFTVLLGLVLLVVGQVVMVDAMALMGAGGQLLDETVVYGRIVMAALPFFALQFAFQTLFSTAGKPTYGFYVIVAAGLTNAVLDALFICGFGWGLPGAAIATALGQVVGGAVPIVYFCRRNSSFLRLTKPRWEWRPIGKACVNGVSELVSNVAMSVVAMLYNFQLLSYIGEDGVAAYSVIGYTAMIFSAIFMGYATGASPLMSYQYGAKNHAEMRSILLKSLAFVGSLSVVMFVAAECLAPALSAIFVGYDPELLEFTANAYRIYAVAFLLMGIPIYGSAFFTALNNGLVSALIAFLRTMLFECGAVLLLPLVLGPDGIWCSVFVAEAAAAVITVLFIVGLRNVYGYGRKAARK</sequence>
<comment type="subcellular location">
    <subcellularLocation>
        <location evidence="1">Cell membrane</location>
        <topology evidence="1">Multi-pass membrane protein</topology>
    </subcellularLocation>
</comment>
<feature type="transmembrane region" description="Helical" evidence="7">
    <location>
        <begin position="270"/>
        <end position="291"/>
    </location>
</feature>
<proteinExistence type="predicted"/>
<evidence type="ECO:0000256" key="5">
    <source>
        <dbReference type="ARBA" id="ARBA00022989"/>
    </source>
</evidence>
<evidence type="ECO:0000256" key="1">
    <source>
        <dbReference type="ARBA" id="ARBA00004651"/>
    </source>
</evidence>
<accession>A0A7C9NZK1</accession>
<organism evidence="8">
    <name type="scientific">Muribaculaceae bacterium Z82</name>
    <dbReference type="NCBI Taxonomy" id="2304548"/>
    <lineage>
        <taxon>Bacteria</taxon>
        <taxon>Pseudomonadati</taxon>
        <taxon>Bacteroidota</taxon>
        <taxon>Bacteroidia</taxon>
        <taxon>Bacteroidales</taxon>
        <taxon>Muribaculaceae</taxon>
    </lineage>
</organism>
<keyword evidence="5 7" id="KW-1133">Transmembrane helix</keyword>
<keyword evidence="3" id="KW-1003">Cell membrane</keyword>